<dbReference type="RefSeq" id="WP_127831627.1">
    <property type="nucleotide sequence ID" value="NZ_RZYA01000019.1"/>
</dbReference>
<reference evidence="2 3" key="1">
    <citation type="submission" date="2019-01" db="EMBL/GenBank/DDBJ databases">
        <title>Genome sequences of Streptomyces and Rhizobium isolates collected from root and soil.</title>
        <authorList>
            <person name="Chhettri S."/>
            <person name="Sevigny J.L."/>
            <person name="Sen A."/>
            <person name="Ennis N."/>
            <person name="Tisa L."/>
        </authorList>
    </citation>
    <scope>NUCLEOTIDE SEQUENCE [LARGE SCALE GENOMIC DNA]</scope>
    <source>
        <strain evidence="2 3">San01</strain>
    </source>
</reference>
<dbReference type="InterPro" id="IPR000182">
    <property type="entry name" value="GNAT_dom"/>
</dbReference>
<gene>
    <name evidence="2" type="ORF">EOT10_30665</name>
</gene>
<dbReference type="PROSITE" id="PS51186">
    <property type="entry name" value="GNAT"/>
    <property type="match status" value="1"/>
</dbReference>
<dbReference type="AlphaFoldDB" id="A0A3S2VVX5"/>
<evidence type="ECO:0000313" key="3">
    <source>
        <dbReference type="Proteomes" id="UP000283128"/>
    </source>
</evidence>
<keyword evidence="2" id="KW-0808">Transferase</keyword>
<name>A0A3S2VVX5_9ACTN</name>
<proteinExistence type="predicted"/>
<organism evidence="2 3">
    <name type="scientific">Streptomyces antnestii</name>
    <dbReference type="NCBI Taxonomy" id="2494256"/>
    <lineage>
        <taxon>Bacteria</taxon>
        <taxon>Bacillati</taxon>
        <taxon>Actinomycetota</taxon>
        <taxon>Actinomycetes</taxon>
        <taxon>Kitasatosporales</taxon>
        <taxon>Streptomycetaceae</taxon>
        <taxon>Streptomyces</taxon>
    </lineage>
</organism>
<dbReference type="InterPro" id="IPR016181">
    <property type="entry name" value="Acyl_CoA_acyltransferase"/>
</dbReference>
<dbReference type="OrthoDB" id="3499143at2"/>
<dbReference type="SUPFAM" id="SSF55729">
    <property type="entry name" value="Acyl-CoA N-acyltransferases (Nat)"/>
    <property type="match status" value="1"/>
</dbReference>
<dbReference type="EMBL" id="RZYA01000019">
    <property type="protein sequence ID" value="RVU18877.1"/>
    <property type="molecule type" value="Genomic_DNA"/>
</dbReference>
<protein>
    <submittedName>
        <fullName evidence="2">N-acetyltransferase</fullName>
    </submittedName>
</protein>
<accession>A0A3S2VVX5</accession>
<dbReference type="Gene3D" id="3.40.630.30">
    <property type="match status" value="1"/>
</dbReference>
<dbReference type="GO" id="GO:0016747">
    <property type="term" value="F:acyltransferase activity, transferring groups other than amino-acyl groups"/>
    <property type="evidence" value="ECO:0007669"/>
    <property type="project" value="InterPro"/>
</dbReference>
<dbReference type="CDD" id="cd04301">
    <property type="entry name" value="NAT_SF"/>
    <property type="match status" value="1"/>
</dbReference>
<sequence>MASFLSPSSTTVRPYRSEDEAGVRELIDADRMPGQQRCTKEKLAAARRGPPALADWAAQERPRISVLSDAADHPRGVIAFLSWPDIRTGVICWAYAREDLPALRTLLGHALAELARCRQIDAFVGAPPGPLGPGGLPHLRRAATHEALLEAGFTGHRRGAYLHCTLPGEPWPAPAKLVADVFPCECPPGHRLIIRDGAEPVAEAVVSVGPDRTATVYWIETRPTHRGRGLGRKLLGQAFALLAEQGAVEAALVIDNMPPTSESEAASRLFDSFGFSLVDELWTYQRRHTCL</sequence>
<dbReference type="Proteomes" id="UP000283128">
    <property type="component" value="Unassembled WGS sequence"/>
</dbReference>
<evidence type="ECO:0000259" key="1">
    <source>
        <dbReference type="PROSITE" id="PS51186"/>
    </source>
</evidence>
<evidence type="ECO:0000313" key="2">
    <source>
        <dbReference type="EMBL" id="RVU18877.1"/>
    </source>
</evidence>
<feature type="domain" description="N-acetyltransferase" evidence="1">
    <location>
        <begin position="137"/>
        <end position="291"/>
    </location>
</feature>
<keyword evidence="3" id="KW-1185">Reference proteome</keyword>
<comment type="caution">
    <text evidence="2">The sequence shown here is derived from an EMBL/GenBank/DDBJ whole genome shotgun (WGS) entry which is preliminary data.</text>
</comment>
<dbReference type="Pfam" id="PF00583">
    <property type="entry name" value="Acetyltransf_1"/>
    <property type="match status" value="1"/>
</dbReference>